<sequence length="159" mass="16672">MLRSSLPGILLAFAGALAHAQDVVPETTAAPAAPAPEAPLTVHVSASAVDPVGRQFVEAIAEQLRQSTDLVPVDVANGARVRLKIATLDPDDNIGRRTVYSVVVTVRPVDRELDVYWNNYVGLCGQARVQACARSIVDEAGAPAASLRTIIETTLGPAP</sequence>
<reference evidence="2 3" key="1">
    <citation type="submission" date="2021-02" db="EMBL/GenBank/DDBJ databases">
        <title>Lysobacter arenosi sp. nov., isolated from soil of gangwondo yeongwol, south Korea.</title>
        <authorList>
            <person name="Kim K.R."/>
            <person name="Kim K.H."/>
            <person name="Jeon C.O."/>
        </authorList>
    </citation>
    <scope>NUCLEOTIDE SEQUENCE [LARGE SCALE GENOMIC DNA]</scope>
    <source>
        <strain evidence="2 3">R7</strain>
    </source>
</reference>
<evidence type="ECO:0000313" key="2">
    <source>
        <dbReference type="EMBL" id="QSX74838.1"/>
    </source>
</evidence>
<organism evidence="2 3">
    <name type="scientific">Lysobacter arenosi</name>
    <dbReference type="NCBI Taxonomy" id="2795387"/>
    <lineage>
        <taxon>Bacteria</taxon>
        <taxon>Pseudomonadati</taxon>
        <taxon>Pseudomonadota</taxon>
        <taxon>Gammaproteobacteria</taxon>
        <taxon>Lysobacterales</taxon>
        <taxon>Lysobacteraceae</taxon>
        <taxon>Lysobacter</taxon>
    </lineage>
</organism>
<dbReference type="Proteomes" id="UP000663400">
    <property type="component" value="Chromosome"/>
</dbReference>
<keyword evidence="3" id="KW-1185">Reference proteome</keyword>
<gene>
    <name evidence="2" type="ORF">HIV01_017095</name>
</gene>
<evidence type="ECO:0000313" key="3">
    <source>
        <dbReference type="Proteomes" id="UP000663400"/>
    </source>
</evidence>
<evidence type="ECO:0000256" key="1">
    <source>
        <dbReference type="SAM" id="SignalP"/>
    </source>
</evidence>
<dbReference type="EMBL" id="CP071517">
    <property type="protein sequence ID" value="QSX74838.1"/>
    <property type="molecule type" value="Genomic_DNA"/>
</dbReference>
<feature type="chain" id="PRO_5045462748" evidence="1">
    <location>
        <begin position="21"/>
        <end position="159"/>
    </location>
</feature>
<keyword evidence="1" id="KW-0732">Signal</keyword>
<feature type="signal peptide" evidence="1">
    <location>
        <begin position="1"/>
        <end position="20"/>
    </location>
</feature>
<name>A0ABX7R9M8_9GAMM</name>
<protein>
    <submittedName>
        <fullName evidence="2">Uncharacterized protein</fullName>
    </submittedName>
</protein>
<accession>A0ABX7R9M8</accession>
<proteinExistence type="predicted"/>
<dbReference type="RefSeq" id="WP_200604088.1">
    <property type="nucleotide sequence ID" value="NZ_CP071517.1"/>
</dbReference>